<evidence type="ECO:0000256" key="4">
    <source>
        <dbReference type="ARBA" id="ARBA00022912"/>
    </source>
</evidence>
<reference evidence="7 8" key="1">
    <citation type="submission" date="2019-03" db="EMBL/GenBank/DDBJ databases">
        <title>Genomic Encyclopedia of Type Strains, Phase IV (KMG-IV): sequencing the most valuable type-strain genomes for metagenomic binning, comparative biology and taxonomic classification.</title>
        <authorList>
            <person name="Goeker M."/>
        </authorList>
    </citation>
    <scope>NUCLEOTIDE SEQUENCE [LARGE SCALE GENOMIC DNA]</scope>
    <source>
        <strain evidence="7 8">DSM 13605</strain>
    </source>
</reference>
<dbReference type="InterPro" id="IPR050438">
    <property type="entry name" value="LMW_PTPase"/>
</dbReference>
<evidence type="ECO:0000313" key="7">
    <source>
        <dbReference type="EMBL" id="TCT22484.1"/>
    </source>
</evidence>
<dbReference type="CDD" id="cd16343">
    <property type="entry name" value="LMWPTP"/>
    <property type="match status" value="1"/>
</dbReference>
<dbReference type="AlphaFoldDB" id="A0A4R3N198"/>
<dbReference type="InterPro" id="IPR036196">
    <property type="entry name" value="Ptyr_pPase_sf"/>
</dbReference>
<gene>
    <name evidence="7" type="ORF">EDC34_10735</name>
</gene>
<dbReference type="Proteomes" id="UP000295414">
    <property type="component" value="Unassembled WGS sequence"/>
</dbReference>
<evidence type="ECO:0000256" key="5">
    <source>
        <dbReference type="PIRSR" id="PIRSR617867-1"/>
    </source>
</evidence>
<dbReference type="SUPFAM" id="SSF52788">
    <property type="entry name" value="Phosphotyrosine protein phosphatases I"/>
    <property type="match status" value="1"/>
</dbReference>
<name>A0A4R3N198_9GAMM</name>
<feature type="active site" description="Proton donor" evidence="5">
    <location>
        <position position="127"/>
    </location>
</feature>
<evidence type="ECO:0000256" key="2">
    <source>
        <dbReference type="ARBA" id="ARBA00013064"/>
    </source>
</evidence>
<dbReference type="EC" id="3.1.3.48" evidence="2"/>
<organism evidence="7 8">
    <name type="scientific">Thermomonas haemolytica</name>
    <dbReference type="NCBI Taxonomy" id="141949"/>
    <lineage>
        <taxon>Bacteria</taxon>
        <taxon>Pseudomonadati</taxon>
        <taxon>Pseudomonadota</taxon>
        <taxon>Gammaproteobacteria</taxon>
        <taxon>Lysobacterales</taxon>
        <taxon>Lysobacteraceae</taxon>
        <taxon>Thermomonas</taxon>
    </lineage>
</organism>
<dbReference type="Pfam" id="PF01451">
    <property type="entry name" value="LMWPc"/>
    <property type="match status" value="1"/>
</dbReference>
<feature type="domain" description="Phosphotyrosine protein phosphatase I" evidence="6">
    <location>
        <begin position="5"/>
        <end position="153"/>
    </location>
</feature>
<dbReference type="GO" id="GO:0004725">
    <property type="term" value="F:protein tyrosine phosphatase activity"/>
    <property type="evidence" value="ECO:0007669"/>
    <property type="project" value="UniProtKB-EC"/>
</dbReference>
<accession>A0A4R3N198</accession>
<dbReference type="Gene3D" id="3.40.50.2300">
    <property type="match status" value="1"/>
</dbReference>
<keyword evidence="4" id="KW-0904">Protein phosphatase</keyword>
<evidence type="ECO:0000256" key="3">
    <source>
        <dbReference type="ARBA" id="ARBA00022801"/>
    </source>
</evidence>
<feature type="active site" description="Nucleophile" evidence="5">
    <location>
        <position position="11"/>
    </location>
</feature>
<sequence>MVRPIGILMVCLGNICRSPTAEGVLRARLDAAGLSERVRVDSAGTGDSHLGQAPDPRAIACAAGHGIDISGLRARRLAAEDFDAFDLVLCADRTILHEARIRKPRTSHAQVELLLEWAGLGKKDVPDPYYGTARDFEHAFRLVDAAAQGILERVRQGRL</sequence>
<dbReference type="PANTHER" id="PTHR11717">
    <property type="entry name" value="LOW MOLECULAR WEIGHT PROTEIN TYROSINE PHOSPHATASE"/>
    <property type="match status" value="1"/>
</dbReference>
<dbReference type="SMART" id="SM00226">
    <property type="entry name" value="LMWPc"/>
    <property type="match status" value="1"/>
</dbReference>
<dbReference type="EMBL" id="SMAP01000007">
    <property type="protein sequence ID" value="TCT22484.1"/>
    <property type="molecule type" value="Genomic_DNA"/>
</dbReference>
<evidence type="ECO:0000256" key="1">
    <source>
        <dbReference type="ARBA" id="ARBA00011063"/>
    </source>
</evidence>
<dbReference type="PRINTS" id="PR00719">
    <property type="entry name" value="LMWPTPASE"/>
</dbReference>
<protein>
    <recommendedName>
        <fullName evidence="2">protein-tyrosine-phosphatase</fullName>
        <ecNumber evidence="2">3.1.3.48</ecNumber>
    </recommendedName>
</protein>
<dbReference type="PANTHER" id="PTHR11717:SF7">
    <property type="entry name" value="LOW MOLECULAR WEIGHT PHOSPHOTYROSINE PROTEIN PHOSPHATASE"/>
    <property type="match status" value="1"/>
</dbReference>
<feature type="active site" evidence="5">
    <location>
        <position position="17"/>
    </location>
</feature>
<evidence type="ECO:0000313" key="8">
    <source>
        <dbReference type="Proteomes" id="UP000295414"/>
    </source>
</evidence>
<dbReference type="InterPro" id="IPR017867">
    <property type="entry name" value="Tyr_phospatase_low_mol_wt"/>
</dbReference>
<proteinExistence type="inferred from homology"/>
<comment type="caution">
    <text evidence="7">The sequence shown here is derived from an EMBL/GenBank/DDBJ whole genome shotgun (WGS) entry which is preliminary data.</text>
</comment>
<evidence type="ECO:0000259" key="6">
    <source>
        <dbReference type="SMART" id="SM00226"/>
    </source>
</evidence>
<keyword evidence="8" id="KW-1185">Reference proteome</keyword>
<comment type="similarity">
    <text evidence="1">Belongs to the low molecular weight phosphotyrosine protein phosphatase family.</text>
</comment>
<dbReference type="InterPro" id="IPR023485">
    <property type="entry name" value="Ptyr_pPase"/>
</dbReference>
<keyword evidence="3" id="KW-0378">Hydrolase</keyword>